<evidence type="ECO:0000256" key="5">
    <source>
        <dbReference type="PIRSR" id="PIRSR000137-2"/>
    </source>
</evidence>
<dbReference type="Pfam" id="PF00732">
    <property type="entry name" value="GMC_oxred_N"/>
    <property type="match status" value="1"/>
</dbReference>
<dbReference type="OrthoDB" id="9785276at2"/>
<dbReference type="AlphaFoldDB" id="A0A506U1A5"/>
<dbReference type="InterPro" id="IPR012132">
    <property type="entry name" value="GMC_OxRdtase"/>
</dbReference>
<organism evidence="9 10">
    <name type="scientific">Pararhizobium mangrovi</name>
    <dbReference type="NCBI Taxonomy" id="2590452"/>
    <lineage>
        <taxon>Bacteria</taxon>
        <taxon>Pseudomonadati</taxon>
        <taxon>Pseudomonadota</taxon>
        <taxon>Alphaproteobacteria</taxon>
        <taxon>Hyphomicrobiales</taxon>
        <taxon>Rhizobiaceae</taxon>
        <taxon>Rhizobium/Agrobacterium group</taxon>
        <taxon>Pararhizobium</taxon>
    </lineage>
</organism>
<dbReference type="InterPro" id="IPR036188">
    <property type="entry name" value="FAD/NAD-bd_sf"/>
</dbReference>
<keyword evidence="4 5" id="KW-0274">FAD</keyword>
<gene>
    <name evidence="9" type="ORF">FJU11_11185</name>
</gene>
<evidence type="ECO:0000256" key="4">
    <source>
        <dbReference type="ARBA" id="ARBA00022827"/>
    </source>
</evidence>
<proteinExistence type="inferred from homology"/>
<dbReference type="SUPFAM" id="SSF54373">
    <property type="entry name" value="FAD-linked reductases, C-terminal domain"/>
    <property type="match status" value="1"/>
</dbReference>
<dbReference type="PROSITE" id="PS00623">
    <property type="entry name" value="GMC_OXRED_1"/>
    <property type="match status" value="1"/>
</dbReference>
<dbReference type="PANTHER" id="PTHR11552:SF147">
    <property type="entry name" value="CHOLINE DEHYDROGENASE, MITOCHONDRIAL"/>
    <property type="match status" value="1"/>
</dbReference>
<dbReference type="InterPro" id="IPR000172">
    <property type="entry name" value="GMC_OxRdtase_N"/>
</dbReference>
<dbReference type="Gene3D" id="3.50.50.60">
    <property type="entry name" value="FAD/NAD(P)-binding domain"/>
    <property type="match status" value="2"/>
</dbReference>
<evidence type="ECO:0000256" key="3">
    <source>
        <dbReference type="ARBA" id="ARBA00022630"/>
    </source>
</evidence>
<dbReference type="GO" id="GO:0050660">
    <property type="term" value="F:flavin adenine dinucleotide binding"/>
    <property type="evidence" value="ECO:0007669"/>
    <property type="project" value="InterPro"/>
</dbReference>
<evidence type="ECO:0000256" key="1">
    <source>
        <dbReference type="ARBA" id="ARBA00001974"/>
    </source>
</evidence>
<accession>A0A506U1A5</accession>
<reference evidence="9 10" key="1">
    <citation type="submission" date="2019-06" db="EMBL/GenBank/DDBJ databases">
        <authorList>
            <person name="Li M."/>
        </authorList>
    </citation>
    <scope>NUCLEOTIDE SEQUENCE [LARGE SCALE GENOMIC DNA]</scope>
    <source>
        <strain evidence="9 10">BGMRC6574</strain>
    </source>
</reference>
<evidence type="ECO:0000313" key="9">
    <source>
        <dbReference type="EMBL" id="TPW27550.1"/>
    </source>
</evidence>
<dbReference type="GO" id="GO:0016614">
    <property type="term" value="F:oxidoreductase activity, acting on CH-OH group of donors"/>
    <property type="evidence" value="ECO:0007669"/>
    <property type="project" value="InterPro"/>
</dbReference>
<dbReference type="PROSITE" id="PS00624">
    <property type="entry name" value="GMC_OXRED_2"/>
    <property type="match status" value="1"/>
</dbReference>
<evidence type="ECO:0000259" key="7">
    <source>
        <dbReference type="PROSITE" id="PS00623"/>
    </source>
</evidence>
<dbReference type="SUPFAM" id="SSF51905">
    <property type="entry name" value="FAD/NAD(P)-binding domain"/>
    <property type="match status" value="1"/>
</dbReference>
<dbReference type="PANTHER" id="PTHR11552">
    <property type="entry name" value="GLUCOSE-METHANOL-CHOLINE GMC OXIDOREDUCTASE"/>
    <property type="match status" value="1"/>
</dbReference>
<dbReference type="EMBL" id="VHLH01000020">
    <property type="protein sequence ID" value="TPW27550.1"/>
    <property type="molecule type" value="Genomic_DNA"/>
</dbReference>
<protein>
    <submittedName>
        <fullName evidence="9">Sorbosone dehydrogenase</fullName>
    </submittedName>
</protein>
<keyword evidence="3 6" id="KW-0285">Flavoprotein</keyword>
<comment type="similarity">
    <text evidence="2 6">Belongs to the GMC oxidoreductase family.</text>
</comment>
<sequence length="577" mass="62784">MLEGSGMSSRDSDHADYIIVGGGSAGCVLAARLSEDPAIRVLLLEAGMDAAKPEDFPDLANPYPGIAYSNPTYTWKGLKASLAYRGSNRPEANATRYEQARILGGGSAINGIGANRGAPSDYDEWYDLGLEGWSWENCLPYFKKLERDLDIDDAFHGQDGPMPVRRRGEEIWTPFTQAMIDLCTARGVPFLPDQNGSWQDGIFEMVVNMDERKRRVSTAWAYLGDPVRHRKNLEIRTFTTVTQLVREGRRIVGVKTERDGEKESLYAANIVLSCGALATPAVLMRSGVGPATHLGECGIETVRDLPGVGQNLMEHPSAGLVPFLRKAARQKGTADYHIPIGYRFSSGLEGCPAGDMHMNFVTRAAWHPVGRQLGSLFFWVNKSYSRGQLLLDPMSPAGPPRIDFRMLSDERDLTRLADAFERAVGLARDPCLADVVQSVYAGGMSEIGKRFSKPSATAWIATAVGAAGIDMIGGHRKKAFPYMLANYDDPARLAADRGALEAYVRGTVGGVWHPSGTCRMGRKDDRMAVTDGSGKVFGTEGLYVCDASLMPTIPCANTNFPTIMIAEKIADSLKTIS</sequence>
<evidence type="ECO:0000256" key="2">
    <source>
        <dbReference type="ARBA" id="ARBA00010790"/>
    </source>
</evidence>
<evidence type="ECO:0000256" key="6">
    <source>
        <dbReference type="RuleBase" id="RU003968"/>
    </source>
</evidence>
<dbReference type="Proteomes" id="UP000320314">
    <property type="component" value="Unassembled WGS sequence"/>
</dbReference>
<dbReference type="Gene3D" id="3.30.410.40">
    <property type="match status" value="2"/>
</dbReference>
<dbReference type="PIRSF" id="PIRSF000137">
    <property type="entry name" value="Alcohol_oxidase"/>
    <property type="match status" value="1"/>
</dbReference>
<evidence type="ECO:0000313" key="10">
    <source>
        <dbReference type="Proteomes" id="UP000320314"/>
    </source>
</evidence>
<feature type="domain" description="Glucose-methanol-choline oxidoreductase N-terminal" evidence="8">
    <location>
        <begin position="275"/>
        <end position="289"/>
    </location>
</feature>
<comment type="cofactor">
    <cofactor evidence="1 5">
        <name>FAD</name>
        <dbReference type="ChEBI" id="CHEBI:57692"/>
    </cofactor>
</comment>
<comment type="caution">
    <text evidence="9">The sequence shown here is derived from an EMBL/GenBank/DDBJ whole genome shotgun (WGS) entry which is preliminary data.</text>
</comment>
<evidence type="ECO:0000259" key="8">
    <source>
        <dbReference type="PROSITE" id="PS00624"/>
    </source>
</evidence>
<dbReference type="Pfam" id="PF05199">
    <property type="entry name" value="GMC_oxred_C"/>
    <property type="match status" value="1"/>
</dbReference>
<feature type="binding site" evidence="5">
    <location>
        <begin position="512"/>
        <end position="513"/>
    </location>
    <ligand>
        <name>FAD</name>
        <dbReference type="ChEBI" id="CHEBI:57692"/>
    </ligand>
</feature>
<feature type="binding site" evidence="5">
    <location>
        <position position="241"/>
    </location>
    <ligand>
        <name>FAD</name>
        <dbReference type="ChEBI" id="CHEBI:57692"/>
    </ligand>
</feature>
<keyword evidence="10" id="KW-1185">Reference proteome</keyword>
<dbReference type="InterPro" id="IPR007867">
    <property type="entry name" value="GMC_OxRtase_C"/>
</dbReference>
<name>A0A506U1A5_9HYPH</name>
<feature type="domain" description="Glucose-methanol-choline oxidoreductase N-terminal" evidence="7">
    <location>
        <begin position="100"/>
        <end position="123"/>
    </location>
</feature>